<dbReference type="EMBL" id="CP035503">
    <property type="protein sequence ID" value="QDL36959.1"/>
    <property type="molecule type" value="Genomic_DNA"/>
</dbReference>
<name>A0A515D977_9BURK</name>
<organism evidence="2 3">
    <name type="scientific">Rhodoferax sediminis</name>
    <dbReference type="NCBI Taxonomy" id="2509614"/>
    <lineage>
        <taxon>Bacteria</taxon>
        <taxon>Pseudomonadati</taxon>
        <taxon>Pseudomonadota</taxon>
        <taxon>Betaproteobacteria</taxon>
        <taxon>Burkholderiales</taxon>
        <taxon>Comamonadaceae</taxon>
        <taxon>Rhodoferax</taxon>
    </lineage>
</organism>
<proteinExistence type="predicted"/>
<dbReference type="InterPro" id="IPR004919">
    <property type="entry name" value="GmrSD_N"/>
</dbReference>
<gene>
    <name evidence="2" type="ORF">EUB48_06415</name>
</gene>
<dbReference type="RefSeq" id="WP_142818114.1">
    <property type="nucleotide sequence ID" value="NZ_CP035503.1"/>
</dbReference>
<accession>A0A515D977</accession>
<dbReference type="Pfam" id="PF03235">
    <property type="entry name" value="GmrSD_N"/>
    <property type="match status" value="1"/>
</dbReference>
<feature type="domain" description="GmrSD restriction endonucleases N-terminal" evidence="1">
    <location>
        <begin position="17"/>
        <end position="169"/>
    </location>
</feature>
<keyword evidence="3" id="KW-1185">Reference proteome</keyword>
<dbReference type="PANTHER" id="PTHR39639:SF1">
    <property type="entry name" value="DUF262 DOMAIN-CONTAINING PROTEIN"/>
    <property type="match status" value="1"/>
</dbReference>
<sequence length="359" mass="41247">MSYIETFPVQHSTIMRLYSEKDEILLDPDYQRMGGIWTLEKKQLLIDSILNDYDIPKIYLHSFSREEKKSSGYAYAVIDGRQRLETIWTFIEGKFTLADDFVYQDDEGLVLRSFGYADIATNYPKLKIKFDSFVLPVIGVQTDDQELIEDMFSRLNEAVPLNAAEKRNSIGGAMVAAIRDVASHEFFNRCVAFGNRRFQHRESAARMLLVEENLATMGKIIDTKKEYLDAMARNYHDAPTGEVSALANRVISVLDQMNSVFVERDELLRAQGNMTVYYIVAKSAKASRESFKMSRKKLLEFRDLVRDNRVTAEENYGNASFELLEYDRLTQQGTNDASNIRERVKILSTFLEIPAIPIL</sequence>
<dbReference type="OrthoDB" id="3654724at2"/>
<dbReference type="KEGG" id="rhf:EUB48_06415"/>
<dbReference type="AlphaFoldDB" id="A0A515D977"/>
<evidence type="ECO:0000259" key="1">
    <source>
        <dbReference type="Pfam" id="PF03235"/>
    </source>
</evidence>
<evidence type="ECO:0000313" key="2">
    <source>
        <dbReference type="EMBL" id="QDL36959.1"/>
    </source>
</evidence>
<dbReference type="Proteomes" id="UP000316798">
    <property type="component" value="Chromosome"/>
</dbReference>
<dbReference type="PANTHER" id="PTHR39639">
    <property type="entry name" value="CHROMOSOME 16, WHOLE GENOME SHOTGUN SEQUENCE"/>
    <property type="match status" value="1"/>
</dbReference>
<reference evidence="2 3" key="1">
    <citation type="submission" date="2019-01" db="EMBL/GenBank/DDBJ databases">
        <title>Genomic insights into a novel species Rhodoferax sp.</title>
        <authorList>
            <person name="Jin L."/>
        </authorList>
    </citation>
    <scope>NUCLEOTIDE SEQUENCE [LARGE SCALE GENOMIC DNA]</scope>
    <source>
        <strain evidence="2 3">CHu59-6-5</strain>
    </source>
</reference>
<protein>
    <submittedName>
        <fullName evidence="2">DUF262 domain-containing protein</fullName>
    </submittedName>
</protein>
<evidence type="ECO:0000313" key="3">
    <source>
        <dbReference type="Proteomes" id="UP000316798"/>
    </source>
</evidence>